<dbReference type="InterPro" id="IPR017907">
    <property type="entry name" value="Znf_RING_CS"/>
</dbReference>
<dbReference type="PROSITE" id="PS51125">
    <property type="entry name" value="NHL"/>
    <property type="match status" value="4"/>
</dbReference>
<evidence type="ECO:0000256" key="2">
    <source>
        <dbReference type="ARBA" id="ARBA00022737"/>
    </source>
</evidence>
<dbReference type="GO" id="GO:0043161">
    <property type="term" value="P:proteasome-mediated ubiquitin-dependent protein catabolic process"/>
    <property type="evidence" value="ECO:0007669"/>
    <property type="project" value="TreeGrafter"/>
</dbReference>
<feature type="repeat" description="NHL" evidence="6">
    <location>
        <begin position="452"/>
        <end position="493"/>
    </location>
</feature>
<feature type="repeat" description="NHL" evidence="6">
    <location>
        <begin position="419"/>
        <end position="451"/>
    </location>
</feature>
<dbReference type="PROSITE" id="PS50089">
    <property type="entry name" value="ZF_RING_2"/>
    <property type="match status" value="1"/>
</dbReference>
<dbReference type="CDD" id="cd05819">
    <property type="entry name" value="NHL"/>
    <property type="match status" value="1"/>
</dbReference>
<evidence type="ECO:0000256" key="7">
    <source>
        <dbReference type="SAM" id="Coils"/>
    </source>
</evidence>
<reference evidence="9" key="1">
    <citation type="submission" date="2020-08" db="EMBL/GenBank/DDBJ databases">
        <title>Genome sequencing and assembly of the red palm weevil Rhynchophorus ferrugineus.</title>
        <authorList>
            <person name="Dias G.B."/>
            <person name="Bergman C.M."/>
            <person name="Manee M."/>
        </authorList>
    </citation>
    <scope>NUCLEOTIDE SEQUENCE</scope>
    <source>
        <strain evidence="9">AA-2017</strain>
        <tissue evidence="9">Whole larva</tissue>
    </source>
</reference>
<keyword evidence="7" id="KW-0175">Coiled coil</keyword>
<proteinExistence type="predicted"/>
<dbReference type="AlphaFoldDB" id="A0A834I2X1"/>
<dbReference type="InterPro" id="IPR013083">
    <property type="entry name" value="Znf_RING/FYVE/PHD"/>
</dbReference>
<dbReference type="Pfam" id="PF13445">
    <property type="entry name" value="zf-RING_UBOX"/>
    <property type="match status" value="1"/>
</dbReference>
<feature type="coiled-coil region" evidence="7">
    <location>
        <begin position="192"/>
        <end position="223"/>
    </location>
</feature>
<comment type="caution">
    <text evidence="9">The sequence shown here is derived from an EMBL/GenBank/DDBJ whole genome shotgun (WGS) entry which is preliminary data.</text>
</comment>
<evidence type="ECO:0000313" key="9">
    <source>
        <dbReference type="EMBL" id="KAF7271593.1"/>
    </source>
</evidence>
<evidence type="ECO:0000313" key="10">
    <source>
        <dbReference type="Proteomes" id="UP000625711"/>
    </source>
</evidence>
<dbReference type="PROSITE" id="PS00518">
    <property type="entry name" value="ZF_RING_1"/>
    <property type="match status" value="1"/>
</dbReference>
<dbReference type="Pfam" id="PF01436">
    <property type="entry name" value="NHL"/>
    <property type="match status" value="3"/>
</dbReference>
<dbReference type="InterPro" id="IPR011042">
    <property type="entry name" value="6-blade_b-propeller_TolB-like"/>
</dbReference>
<feature type="repeat" description="NHL" evidence="6">
    <location>
        <begin position="543"/>
        <end position="586"/>
    </location>
</feature>
<dbReference type="InterPro" id="IPR027370">
    <property type="entry name" value="Znf-RING_euk"/>
</dbReference>
<dbReference type="Gene3D" id="3.30.40.10">
    <property type="entry name" value="Zinc/RING finger domain, C3HC4 (zinc finger)"/>
    <property type="match status" value="1"/>
</dbReference>
<dbReference type="EMBL" id="JAACXV010013941">
    <property type="protein sequence ID" value="KAF7271593.1"/>
    <property type="molecule type" value="Genomic_DNA"/>
</dbReference>
<evidence type="ECO:0000256" key="6">
    <source>
        <dbReference type="PROSITE-ProRule" id="PRU00504"/>
    </source>
</evidence>
<dbReference type="SUPFAM" id="SSF101898">
    <property type="entry name" value="NHL repeat"/>
    <property type="match status" value="1"/>
</dbReference>
<dbReference type="InterPro" id="IPR050952">
    <property type="entry name" value="TRIM-NHL_E3_ligases"/>
</dbReference>
<evidence type="ECO:0000256" key="3">
    <source>
        <dbReference type="ARBA" id="ARBA00022771"/>
    </source>
</evidence>
<feature type="repeat" description="NHL" evidence="6">
    <location>
        <begin position="498"/>
        <end position="539"/>
    </location>
</feature>
<dbReference type="SMART" id="SM00184">
    <property type="entry name" value="RING"/>
    <property type="match status" value="1"/>
</dbReference>
<accession>A0A834I2X1</accession>
<dbReference type="PANTHER" id="PTHR24104">
    <property type="entry name" value="E3 UBIQUITIN-PROTEIN LIGASE NHLRC1-RELATED"/>
    <property type="match status" value="1"/>
</dbReference>
<dbReference type="InterPro" id="IPR001258">
    <property type="entry name" value="NHL_repeat"/>
</dbReference>
<dbReference type="GO" id="GO:0000209">
    <property type="term" value="P:protein polyubiquitination"/>
    <property type="evidence" value="ECO:0007669"/>
    <property type="project" value="TreeGrafter"/>
</dbReference>
<name>A0A834I2X1_RHYFE</name>
<gene>
    <name evidence="9" type="ORF">GWI33_015545</name>
</gene>
<dbReference type="GO" id="GO:0061630">
    <property type="term" value="F:ubiquitin protein ligase activity"/>
    <property type="evidence" value="ECO:0007669"/>
    <property type="project" value="TreeGrafter"/>
</dbReference>
<dbReference type="InterPro" id="IPR001841">
    <property type="entry name" value="Znf_RING"/>
</dbReference>
<sequence length="626" mass="69464">MSEPPEKGRRFRKAVNLKININKNNSNQGGALPSPNPNSEPLTALGELVQCGICLEKLSNPRMLPCQHTFCLNCLKTQVTVQNLRFAGGNSLHSPGDGKGHNKITLYSDIKTMICPVCQRTIPLERGLDSLEKLPKNLYLESLLKVVEGSAVAQGPSETYRCVNCQTISKQQEQVCQHCMQIFCNVCWNEHLAELESNLKLLLKQLKESEDRLQHKLDNFVGRCDVLKDKIKKSTNSKIEELRTMEQLTLNDVDTIKKESRIASEILLDGVLRLEDDINLRVTNSNGAQKVTTYLNLHGQTSKMLEQVNYFGEARITFDPDAFKLEQISEGVYNDMENGQEQSFQSVTDPMESVESMTKHYKSRSFAPKLLWNKCPRPAGLGIPPWDDSKLLIAATDSHEILVVDRAKFKLVARLSHSELNCPAGITFCTANKEIFVSDKWKHCVHVFSKTGEYLRSLGNGKLRGPDGLAMSPNGELIICDCGNDRVLLVDPKNGEKLKTFGTYNGSTQLNFPTSVAVYNNKIIVADSGNNRVKIFNANGDVEQEFGSFGRNPGQFRSAEVVAVDPLGFILVGDAGNARIQVFKPDGTLVKILGSKQGFGWISGILVTASLDIIASDVKTRSLRIF</sequence>
<dbReference type="PANTHER" id="PTHR24104:SF20">
    <property type="entry name" value="RING-TYPE DOMAIN-CONTAINING PROTEIN"/>
    <property type="match status" value="1"/>
</dbReference>
<keyword evidence="10" id="KW-1185">Reference proteome</keyword>
<dbReference type="OrthoDB" id="654191at2759"/>
<keyword evidence="3 5" id="KW-0863">Zinc-finger</keyword>
<dbReference type="GO" id="GO:0008270">
    <property type="term" value="F:zinc ion binding"/>
    <property type="evidence" value="ECO:0007669"/>
    <property type="project" value="UniProtKB-KW"/>
</dbReference>
<evidence type="ECO:0000256" key="4">
    <source>
        <dbReference type="ARBA" id="ARBA00022833"/>
    </source>
</evidence>
<dbReference type="SUPFAM" id="SSF57850">
    <property type="entry name" value="RING/U-box"/>
    <property type="match status" value="1"/>
</dbReference>
<organism evidence="9 10">
    <name type="scientific">Rhynchophorus ferrugineus</name>
    <name type="common">Red palm weevil</name>
    <name type="synonym">Curculio ferrugineus</name>
    <dbReference type="NCBI Taxonomy" id="354439"/>
    <lineage>
        <taxon>Eukaryota</taxon>
        <taxon>Metazoa</taxon>
        <taxon>Ecdysozoa</taxon>
        <taxon>Arthropoda</taxon>
        <taxon>Hexapoda</taxon>
        <taxon>Insecta</taxon>
        <taxon>Pterygota</taxon>
        <taxon>Neoptera</taxon>
        <taxon>Endopterygota</taxon>
        <taxon>Coleoptera</taxon>
        <taxon>Polyphaga</taxon>
        <taxon>Cucujiformia</taxon>
        <taxon>Curculionidae</taxon>
        <taxon>Dryophthorinae</taxon>
        <taxon>Rhynchophorus</taxon>
    </lineage>
</organism>
<dbReference type="Gene3D" id="2.120.10.30">
    <property type="entry name" value="TolB, C-terminal domain"/>
    <property type="match status" value="2"/>
</dbReference>
<evidence type="ECO:0000256" key="5">
    <source>
        <dbReference type="PROSITE-ProRule" id="PRU00175"/>
    </source>
</evidence>
<keyword evidence="1" id="KW-0479">Metal-binding</keyword>
<keyword evidence="2" id="KW-0677">Repeat</keyword>
<keyword evidence="4" id="KW-0862">Zinc</keyword>
<protein>
    <recommendedName>
        <fullName evidence="8">RING-type domain-containing protein</fullName>
    </recommendedName>
</protein>
<evidence type="ECO:0000256" key="1">
    <source>
        <dbReference type="ARBA" id="ARBA00022723"/>
    </source>
</evidence>
<feature type="domain" description="RING-type" evidence="8">
    <location>
        <begin position="51"/>
        <end position="119"/>
    </location>
</feature>
<dbReference type="Proteomes" id="UP000625711">
    <property type="component" value="Unassembled WGS sequence"/>
</dbReference>
<evidence type="ECO:0000259" key="8">
    <source>
        <dbReference type="PROSITE" id="PS50089"/>
    </source>
</evidence>